<dbReference type="PANTHER" id="PTHR37488">
    <property type="entry name" value="DUF1275 DOMAIN-CONTAINING PROTEIN"/>
    <property type="match status" value="1"/>
</dbReference>
<dbReference type="AlphaFoldDB" id="A0A8H3YGS9"/>
<evidence type="ECO:0000256" key="2">
    <source>
        <dbReference type="SAM" id="Phobius"/>
    </source>
</evidence>
<evidence type="ECO:0008006" key="5">
    <source>
        <dbReference type="Google" id="ProtNLM"/>
    </source>
</evidence>
<dbReference type="EMBL" id="BLZA01000023">
    <property type="protein sequence ID" value="GHJ87522.1"/>
    <property type="molecule type" value="Genomic_DNA"/>
</dbReference>
<evidence type="ECO:0000313" key="4">
    <source>
        <dbReference type="Proteomes" id="UP000620104"/>
    </source>
</evidence>
<dbReference type="Pfam" id="PF06912">
    <property type="entry name" value="DUF1275"/>
    <property type="match status" value="1"/>
</dbReference>
<accession>A0A8H3YGS9</accession>
<feature type="compositionally biased region" description="Basic and acidic residues" evidence="1">
    <location>
        <begin position="237"/>
        <end position="247"/>
    </location>
</feature>
<feature type="region of interest" description="Disordered" evidence="1">
    <location>
        <begin position="237"/>
        <end position="259"/>
    </location>
</feature>
<evidence type="ECO:0000256" key="1">
    <source>
        <dbReference type="SAM" id="MobiDB-lite"/>
    </source>
</evidence>
<feature type="transmembrane region" description="Helical" evidence="2">
    <location>
        <begin position="98"/>
        <end position="119"/>
    </location>
</feature>
<name>A0A8H3YGS9_9TREE</name>
<dbReference type="InterPro" id="IPR010699">
    <property type="entry name" value="DUF1275"/>
</dbReference>
<comment type="caution">
    <text evidence="3">The sequence shown here is derived from an EMBL/GenBank/DDBJ whole genome shotgun (WGS) entry which is preliminary data.</text>
</comment>
<dbReference type="OrthoDB" id="5288586at2759"/>
<reference evidence="3" key="1">
    <citation type="submission" date="2020-07" db="EMBL/GenBank/DDBJ databases">
        <title>Draft Genome Sequence of a Deep-Sea Yeast, Naganishia (Cryptococcus) liquefaciens strain N6.</title>
        <authorList>
            <person name="Han Y.W."/>
            <person name="Kajitani R."/>
            <person name="Morimoto H."/>
            <person name="Parhat M."/>
            <person name="Tsubouchi H."/>
            <person name="Bakenova O."/>
            <person name="Ogata M."/>
            <person name="Argunhan B."/>
            <person name="Aoki R."/>
            <person name="Kajiwara S."/>
            <person name="Itoh T."/>
            <person name="Iwasaki H."/>
        </authorList>
    </citation>
    <scope>NUCLEOTIDE SEQUENCE</scope>
    <source>
        <strain evidence="3">N6</strain>
    </source>
</reference>
<gene>
    <name evidence="3" type="ORF">NliqN6_3924</name>
</gene>
<sequence length="259" mass="27834">MPANSTRTLTQDISCASLVLPLIATSFVTGLLDASTYQIFQTFASNQTGNVILLAVGAAGILDGPHSTLYNGISLAGFLTCGLIFGHAGNHFGPRRRWWLLVNHATQIILIAVALALAWSRALHSSHWVLLLLLATGSGIQVAQARTSGIQELPTAMLSSPMIDFIVDKRFFTLSVHDPQVQARNRRAMGIFAIVSGAFAGAFLHKAKGAELTILVALVCKMAILAALWFVPGDQRDKEKDQEEAAMRKVSSRAIASTR</sequence>
<feature type="transmembrane region" description="Helical" evidence="2">
    <location>
        <begin position="44"/>
        <end position="62"/>
    </location>
</feature>
<feature type="transmembrane region" description="Helical" evidence="2">
    <location>
        <begin position="212"/>
        <end position="231"/>
    </location>
</feature>
<organism evidence="3 4">
    <name type="scientific">Naganishia liquefaciens</name>
    <dbReference type="NCBI Taxonomy" id="104408"/>
    <lineage>
        <taxon>Eukaryota</taxon>
        <taxon>Fungi</taxon>
        <taxon>Dikarya</taxon>
        <taxon>Basidiomycota</taxon>
        <taxon>Agaricomycotina</taxon>
        <taxon>Tremellomycetes</taxon>
        <taxon>Filobasidiales</taxon>
        <taxon>Filobasidiaceae</taxon>
        <taxon>Naganishia</taxon>
    </lineage>
</organism>
<keyword evidence="2" id="KW-0812">Transmembrane</keyword>
<dbReference type="PANTHER" id="PTHR37488:SF2">
    <property type="entry name" value="DUF1275 DOMAIN-CONTAINING PROTEIN"/>
    <property type="match status" value="1"/>
</dbReference>
<protein>
    <recommendedName>
        <fullName evidence="5">DUF1275 domain-containing protein</fullName>
    </recommendedName>
</protein>
<keyword evidence="2" id="KW-0472">Membrane</keyword>
<keyword evidence="2" id="KW-1133">Transmembrane helix</keyword>
<feature type="transmembrane region" description="Helical" evidence="2">
    <location>
        <begin position="68"/>
        <end position="86"/>
    </location>
</feature>
<evidence type="ECO:0000313" key="3">
    <source>
        <dbReference type="EMBL" id="GHJ87522.1"/>
    </source>
</evidence>
<feature type="transmembrane region" description="Helical" evidence="2">
    <location>
        <begin position="13"/>
        <end position="32"/>
    </location>
</feature>
<keyword evidence="4" id="KW-1185">Reference proteome</keyword>
<dbReference type="Proteomes" id="UP000620104">
    <property type="component" value="Unassembled WGS sequence"/>
</dbReference>
<proteinExistence type="predicted"/>
<feature type="transmembrane region" description="Helical" evidence="2">
    <location>
        <begin position="188"/>
        <end position="206"/>
    </location>
</feature>